<comment type="caution">
    <text evidence="6">The sequence shown here is derived from an EMBL/GenBank/DDBJ whole genome shotgun (WGS) entry which is preliminary data.</text>
</comment>
<feature type="domain" description="4Fe-4S ferredoxin-type" evidence="5">
    <location>
        <begin position="62"/>
        <end position="154"/>
    </location>
</feature>
<dbReference type="InterPro" id="IPR050954">
    <property type="entry name" value="ET_IronSulfur_Cluster-Binding"/>
</dbReference>
<evidence type="ECO:0000256" key="3">
    <source>
        <dbReference type="ARBA" id="ARBA00023004"/>
    </source>
</evidence>
<keyword evidence="4" id="KW-0411">Iron-sulfur</keyword>
<keyword evidence="3" id="KW-0408">Iron</keyword>
<accession>A0ABT7XS28</accession>
<dbReference type="Gene3D" id="3.30.70.20">
    <property type="match status" value="2"/>
</dbReference>
<keyword evidence="7" id="KW-1185">Reference proteome</keyword>
<evidence type="ECO:0000313" key="6">
    <source>
        <dbReference type="EMBL" id="MDN0076590.1"/>
    </source>
</evidence>
<evidence type="ECO:0000313" key="7">
    <source>
        <dbReference type="Proteomes" id="UP001168540"/>
    </source>
</evidence>
<keyword evidence="1" id="KW-0004">4Fe-4S</keyword>
<dbReference type="InterPro" id="IPR017896">
    <property type="entry name" value="4Fe4S_Fe-S-bd"/>
</dbReference>
<dbReference type="SUPFAM" id="SSF49478">
    <property type="entry name" value="Cna protein B-type domain"/>
    <property type="match status" value="1"/>
</dbReference>
<dbReference type="SUPFAM" id="SSF54862">
    <property type="entry name" value="4Fe-4S ferredoxins"/>
    <property type="match status" value="1"/>
</dbReference>
<evidence type="ECO:0000256" key="1">
    <source>
        <dbReference type="ARBA" id="ARBA00022485"/>
    </source>
</evidence>
<organism evidence="6 7">
    <name type="scientific">Crenobacter oryzisoli</name>
    <dbReference type="NCBI Taxonomy" id="3056844"/>
    <lineage>
        <taxon>Bacteria</taxon>
        <taxon>Pseudomonadati</taxon>
        <taxon>Pseudomonadota</taxon>
        <taxon>Betaproteobacteria</taxon>
        <taxon>Neisseriales</taxon>
        <taxon>Neisseriaceae</taxon>
        <taxon>Crenobacter</taxon>
    </lineage>
</organism>
<evidence type="ECO:0000256" key="4">
    <source>
        <dbReference type="ARBA" id="ARBA00023014"/>
    </source>
</evidence>
<dbReference type="Gene3D" id="2.60.40.10">
    <property type="entry name" value="Immunoglobulins"/>
    <property type="match status" value="1"/>
</dbReference>
<dbReference type="EMBL" id="JAUEDK010000037">
    <property type="protein sequence ID" value="MDN0076590.1"/>
    <property type="molecule type" value="Genomic_DNA"/>
</dbReference>
<dbReference type="RefSeq" id="WP_289831243.1">
    <property type="nucleotide sequence ID" value="NZ_JAUEDK010000037.1"/>
</dbReference>
<sequence length="299" mass="33285">MKKWNLIVDVERCHNCGNCVLANQDEHVDNDFPGYAAPQPKQGGAWIRIESVARGTPPMVDAAHLPTMCNHCDNAPCIAAGRGAVKKRPDGIVIVDPVLAKGRKDLLAVCPYGAMHWNEELGLPQIWIFDAHLLDHGWHEPRCSQVCPTGALQAVKVSDEVMQERFKCEGLDVLQEELNTRPRVYYRNLYRYRQCFIGGSAVYGEGAGRDCVPDAEVTLSRNGKIVQQTGTDGFGDFKFDRLPGNSGRYRIEIRHPRFGQAALEADLSDSLYLGAIRLQAPSGDPRNLFHSSKLEPQYE</sequence>
<reference evidence="6" key="1">
    <citation type="submission" date="2023-06" db="EMBL/GenBank/DDBJ databases">
        <authorList>
            <person name="Zhang S."/>
        </authorList>
    </citation>
    <scope>NUCLEOTIDE SEQUENCE</scope>
    <source>
        <strain evidence="6">SG2303</strain>
    </source>
</reference>
<dbReference type="Proteomes" id="UP001168540">
    <property type="component" value="Unassembled WGS sequence"/>
</dbReference>
<dbReference type="PANTHER" id="PTHR43177:SF3">
    <property type="entry name" value="PROTEIN NRFC HOMOLOG"/>
    <property type="match status" value="1"/>
</dbReference>
<evidence type="ECO:0000259" key="5">
    <source>
        <dbReference type="Pfam" id="PF13247"/>
    </source>
</evidence>
<protein>
    <recommendedName>
        <fullName evidence="5">4Fe-4S ferredoxin-type domain-containing protein</fullName>
    </recommendedName>
</protein>
<dbReference type="InterPro" id="IPR013783">
    <property type="entry name" value="Ig-like_fold"/>
</dbReference>
<dbReference type="PANTHER" id="PTHR43177">
    <property type="entry name" value="PROTEIN NRFC"/>
    <property type="match status" value="1"/>
</dbReference>
<proteinExistence type="predicted"/>
<keyword evidence="2" id="KW-0479">Metal-binding</keyword>
<dbReference type="Pfam" id="PF13247">
    <property type="entry name" value="Fer4_11"/>
    <property type="match status" value="1"/>
</dbReference>
<name>A0ABT7XS28_9NEIS</name>
<gene>
    <name evidence="6" type="ORF">QU481_17115</name>
</gene>
<evidence type="ECO:0000256" key="2">
    <source>
        <dbReference type="ARBA" id="ARBA00022723"/>
    </source>
</evidence>